<dbReference type="Proteomes" id="UP000714275">
    <property type="component" value="Unassembled WGS sequence"/>
</dbReference>
<dbReference type="OrthoDB" id="2675427at2759"/>
<evidence type="ECO:0000313" key="3">
    <source>
        <dbReference type="Proteomes" id="UP000714275"/>
    </source>
</evidence>
<feature type="region of interest" description="Disordered" evidence="1">
    <location>
        <begin position="265"/>
        <end position="384"/>
    </location>
</feature>
<comment type="caution">
    <text evidence="2">The sequence shown here is derived from an EMBL/GenBank/DDBJ whole genome shotgun (WGS) entry which is preliminary data.</text>
</comment>
<dbReference type="EMBL" id="JABBWD010000031">
    <property type="protein sequence ID" value="KAG1775775.1"/>
    <property type="molecule type" value="Genomic_DNA"/>
</dbReference>
<name>A0A9P6ZT43_9AGAM</name>
<feature type="compositionally biased region" description="Basic and acidic residues" evidence="1">
    <location>
        <begin position="267"/>
        <end position="278"/>
    </location>
</feature>
<accession>A0A9P6ZT43</accession>
<protein>
    <submittedName>
        <fullName evidence="2">Uncharacterized protein</fullName>
    </submittedName>
</protein>
<evidence type="ECO:0000313" key="2">
    <source>
        <dbReference type="EMBL" id="KAG1775775.1"/>
    </source>
</evidence>
<evidence type="ECO:0000256" key="1">
    <source>
        <dbReference type="SAM" id="MobiDB-lite"/>
    </source>
</evidence>
<organism evidence="2 3">
    <name type="scientific">Suillus placidus</name>
    <dbReference type="NCBI Taxonomy" id="48579"/>
    <lineage>
        <taxon>Eukaryota</taxon>
        <taxon>Fungi</taxon>
        <taxon>Dikarya</taxon>
        <taxon>Basidiomycota</taxon>
        <taxon>Agaricomycotina</taxon>
        <taxon>Agaricomycetes</taxon>
        <taxon>Agaricomycetidae</taxon>
        <taxon>Boletales</taxon>
        <taxon>Suillineae</taxon>
        <taxon>Suillaceae</taxon>
        <taxon>Suillus</taxon>
    </lineage>
</organism>
<dbReference type="AlphaFoldDB" id="A0A9P6ZT43"/>
<feature type="compositionally biased region" description="Basic and acidic residues" evidence="1">
    <location>
        <begin position="333"/>
        <end position="342"/>
    </location>
</feature>
<gene>
    <name evidence="2" type="ORF">EV702DRAFT_1198981</name>
</gene>
<sequence>MLYARYSALCSKNEKKKGKLGRSRSVHQLEWALLDACAGLYNEVMEFATAPETLSNPLAPLQTLPNPLRPNLLPRGPLLQHCKADDDTIIGHLKVQVYNLTSLGIVEEAFPGDNSVVQPDVHNERNTSIALSDTIDISKDGTRWIKAEISRQLASLGGKFLSSKKFPWNTLPGELTRQGMMIKGYPEDVILPGEYHASKSKGIANLTLKEAGEVIAALKAGTMCLKKVSEDKQAQILISECPVVEGARPPADSVHPAGRRLFANGLSDRKGLAREKPSKAVTQRKGKTSQKAPAFRTSPISLSDDSNSDDASDPPIGRPPPRRPFKFAQLPKQQKEVVKQKEVISLVSSDAQSGSEDGATKKADSDYEDKAMSKKRKAKSEGGS</sequence>
<reference evidence="2" key="1">
    <citation type="journal article" date="2020" name="New Phytol.">
        <title>Comparative genomics reveals dynamic genome evolution in host specialist ectomycorrhizal fungi.</title>
        <authorList>
            <person name="Lofgren L.A."/>
            <person name="Nguyen N.H."/>
            <person name="Vilgalys R."/>
            <person name="Ruytinx J."/>
            <person name="Liao H.L."/>
            <person name="Branco S."/>
            <person name="Kuo A."/>
            <person name="LaButti K."/>
            <person name="Lipzen A."/>
            <person name="Andreopoulos W."/>
            <person name="Pangilinan J."/>
            <person name="Riley R."/>
            <person name="Hundley H."/>
            <person name="Na H."/>
            <person name="Barry K."/>
            <person name="Grigoriev I.V."/>
            <person name="Stajich J.E."/>
            <person name="Kennedy P.G."/>
        </authorList>
    </citation>
    <scope>NUCLEOTIDE SEQUENCE</scope>
    <source>
        <strain evidence="2">DOB743</strain>
    </source>
</reference>
<proteinExistence type="predicted"/>
<keyword evidence="3" id="KW-1185">Reference proteome</keyword>
<feature type="compositionally biased region" description="Polar residues" evidence="1">
    <location>
        <begin position="346"/>
        <end position="355"/>
    </location>
</feature>
<feature type="compositionally biased region" description="Basic and acidic residues" evidence="1">
    <location>
        <begin position="358"/>
        <end position="372"/>
    </location>
</feature>